<dbReference type="InterPro" id="IPR051816">
    <property type="entry name" value="Glycosyl_Hydrolase_31"/>
</dbReference>
<keyword evidence="2" id="KW-0326">Glycosidase</keyword>
<dbReference type="Gene3D" id="2.60.40.1760">
    <property type="entry name" value="glycosyl hydrolase (family 31)"/>
    <property type="match status" value="1"/>
</dbReference>
<dbReference type="Gene3D" id="3.20.20.80">
    <property type="entry name" value="Glycosidases"/>
    <property type="match status" value="1"/>
</dbReference>
<keyword evidence="8" id="KW-1185">Reference proteome</keyword>
<gene>
    <name evidence="7" type="ORF">SAMN05421771_1150</name>
</gene>
<evidence type="ECO:0000259" key="4">
    <source>
        <dbReference type="Pfam" id="PF01055"/>
    </source>
</evidence>
<dbReference type="Pfam" id="PF13802">
    <property type="entry name" value="Gal_mutarotas_2"/>
    <property type="match status" value="1"/>
</dbReference>
<evidence type="ECO:0000313" key="8">
    <source>
        <dbReference type="Proteomes" id="UP000199024"/>
    </source>
</evidence>
<feature type="domain" description="Glycoside hydrolase family 31 N-terminal" evidence="5">
    <location>
        <begin position="179"/>
        <end position="245"/>
    </location>
</feature>
<evidence type="ECO:0000259" key="6">
    <source>
        <dbReference type="Pfam" id="PF21365"/>
    </source>
</evidence>
<dbReference type="SUPFAM" id="SSF74650">
    <property type="entry name" value="Galactose mutarotase-like"/>
    <property type="match status" value="1"/>
</dbReference>
<dbReference type="Pfam" id="PF21365">
    <property type="entry name" value="Glyco_hydro_31_3rd"/>
    <property type="match status" value="1"/>
</dbReference>
<dbReference type="GO" id="GO:0030246">
    <property type="term" value="F:carbohydrate binding"/>
    <property type="evidence" value="ECO:0007669"/>
    <property type="project" value="InterPro"/>
</dbReference>
<reference evidence="7 8" key="1">
    <citation type="submission" date="2016-10" db="EMBL/GenBank/DDBJ databases">
        <authorList>
            <person name="de Groot N.N."/>
        </authorList>
    </citation>
    <scope>NUCLEOTIDE SEQUENCE [LARGE SCALE GENOMIC DNA]</scope>
    <source>
        <strain evidence="7 8">DSM 21001</strain>
    </source>
</reference>
<dbReference type="Pfam" id="PF01055">
    <property type="entry name" value="Glyco_hydro_31_2nd"/>
    <property type="match status" value="1"/>
</dbReference>
<feature type="compositionally biased region" description="Low complexity" evidence="3">
    <location>
        <begin position="60"/>
        <end position="74"/>
    </location>
</feature>
<dbReference type="InterPro" id="IPR048395">
    <property type="entry name" value="Glyco_hydro_31_C"/>
</dbReference>
<dbReference type="PANTHER" id="PTHR43863:SF2">
    <property type="entry name" value="MALTASE-GLUCOAMYLASE"/>
    <property type="match status" value="1"/>
</dbReference>
<protein>
    <submittedName>
        <fullName evidence="7">Alpha-D-xyloside xylohydrolase</fullName>
    </submittedName>
</protein>
<name>A0A1I6LR72_9BACT</name>
<dbReference type="InterPro" id="IPR011013">
    <property type="entry name" value="Gal_mutarotase_sf_dom"/>
</dbReference>
<dbReference type="InterPro" id="IPR000322">
    <property type="entry name" value="Glyco_hydro_31_TIM"/>
</dbReference>
<dbReference type="InterPro" id="IPR025887">
    <property type="entry name" value="Glyco_hydro_31_N_dom"/>
</dbReference>
<accession>A0A1I6LR72</accession>
<feature type="domain" description="Glycoside hydrolase family 31 TIM barrel" evidence="4">
    <location>
        <begin position="289"/>
        <end position="623"/>
    </location>
</feature>
<dbReference type="Proteomes" id="UP000199024">
    <property type="component" value="Unassembled WGS sequence"/>
</dbReference>
<dbReference type="AlphaFoldDB" id="A0A1I6LR72"/>
<dbReference type="STRING" id="474950.SAMN05421771_1150"/>
<dbReference type="SUPFAM" id="SSF51445">
    <property type="entry name" value="(Trans)glycosidases"/>
    <property type="match status" value="1"/>
</dbReference>
<feature type="domain" description="Glycosyl hydrolase family 31 C-terminal" evidence="6">
    <location>
        <begin position="632"/>
        <end position="725"/>
    </location>
</feature>
<dbReference type="SUPFAM" id="SSF51011">
    <property type="entry name" value="Glycosyl hydrolase domain"/>
    <property type="match status" value="1"/>
</dbReference>
<dbReference type="InterPro" id="IPR013780">
    <property type="entry name" value="Glyco_hydro_b"/>
</dbReference>
<sequence length="833" mass="90922">MACVVFDRASLFRFPTLPFDAAWSVYVKKLQIHPSLVLAGLLLAPASTWAQSQASQTTTVPAKAAQTKKAPAKTARSKTPDKAAPEQTDEVQATPGAATMTRVAEAPVAGLRRRDADAVAVTIPGKQASPNVDATSELLIHDFDFDGVPVPTTKLHFKELSPGVLEIRSLASQVGIWRFYVRDSANYYGLGEHFDVLNHSHQIVKNLSQDNGGPKGSSTYKPMPFFMSTTGYGLWVDTTGEATFDMNATSKDDAIVDVAAGRLRIVLFLGPQFRTILANFTALSGRAIVPPYWAFAPWKGRDFHQNDAQVLEDVDKMRALGLPASVILIDSPWASAYNNYKFNPKQFNDAPGMIKHLHEQGYKMVLWHTSWINSKSDPPHEAGFEGKIAAMSDNYAEAAGNGYFVKNLKGEPYVGRWWKGEGSLIDFTKPAAKRWWQDQVRLAIAAGADGFKDDDAEGNFIGDVSFADGSDQRVMRNRYAVLYNNAMEELIQKDLKGNGVLFARSVTAGANGIGMLWGGDNEASFSPDNGLPTVVTAGIGAGLSGMPLWATDLGGYEKTASTPDVPLLMRWTEYSAFSPVMQVMSEANISPWDFDQKTGGTRALDNYRKYSVLHMSLFPYRYAAALEAQKTGMPLMRALVLDNQNDAHAQSRKDEYLFGPDMLVAPVIDEGTSRVVYLPEHAGAEKAPIRWIQYWTGVATNGGTTIVEQAPLDTIPVWIRAGAVIPKIPEDVMTLVPSSESGNTSIKTLDDRRIFEIVGSSAEDVTETDFEGRTLVHSGNKLTISGEKKAHITLRWKFANARGVTLEGATITAQNGGAVEFDYAGTPVTVAWR</sequence>
<dbReference type="EMBL" id="FOZL01000001">
    <property type="protein sequence ID" value="SFS05966.1"/>
    <property type="molecule type" value="Genomic_DNA"/>
</dbReference>
<evidence type="ECO:0000313" key="7">
    <source>
        <dbReference type="EMBL" id="SFS05966.1"/>
    </source>
</evidence>
<evidence type="ECO:0000259" key="5">
    <source>
        <dbReference type="Pfam" id="PF13802"/>
    </source>
</evidence>
<evidence type="ECO:0000256" key="1">
    <source>
        <dbReference type="ARBA" id="ARBA00007806"/>
    </source>
</evidence>
<feature type="region of interest" description="Disordered" evidence="3">
    <location>
        <begin position="60"/>
        <end position="93"/>
    </location>
</feature>
<dbReference type="Gene3D" id="2.60.40.1180">
    <property type="entry name" value="Golgi alpha-mannosidase II"/>
    <property type="match status" value="1"/>
</dbReference>
<proteinExistence type="inferred from homology"/>
<evidence type="ECO:0000256" key="2">
    <source>
        <dbReference type="RuleBase" id="RU361185"/>
    </source>
</evidence>
<dbReference type="GO" id="GO:0004553">
    <property type="term" value="F:hydrolase activity, hydrolyzing O-glycosyl compounds"/>
    <property type="evidence" value="ECO:0007669"/>
    <property type="project" value="InterPro"/>
</dbReference>
<keyword evidence="2 7" id="KW-0378">Hydrolase</keyword>
<comment type="similarity">
    <text evidence="1 2">Belongs to the glycosyl hydrolase 31 family.</text>
</comment>
<dbReference type="PANTHER" id="PTHR43863">
    <property type="entry name" value="HYDROLASE, PUTATIVE (AFU_ORTHOLOGUE AFUA_1G03140)-RELATED"/>
    <property type="match status" value="1"/>
</dbReference>
<organism evidence="7 8">
    <name type="scientific">Granulicella pectinivorans</name>
    <dbReference type="NCBI Taxonomy" id="474950"/>
    <lineage>
        <taxon>Bacteria</taxon>
        <taxon>Pseudomonadati</taxon>
        <taxon>Acidobacteriota</taxon>
        <taxon>Terriglobia</taxon>
        <taxon>Terriglobales</taxon>
        <taxon>Acidobacteriaceae</taxon>
        <taxon>Granulicella</taxon>
    </lineage>
</organism>
<evidence type="ECO:0000256" key="3">
    <source>
        <dbReference type="SAM" id="MobiDB-lite"/>
    </source>
</evidence>
<dbReference type="GO" id="GO:0005975">
    <property type="term" value="P:carbohydrate metabolic process"/>
    <property type="evidence" value="ECO:0007669"/>
    <property type="project" value="InterPro"/>
</dbReference>
<dbReference type="InterPro" id="IPR017853">
    <property type="entry name" value="GH"/>
</dbReference>
<dbReference type="CDD" id="cd14752">
    <property type="entry name" value="GH31_N"/>
    <property type="match status" value="1"/>
</dbReference>